<dbReference type="AlphaFoldDB" id="A0A565CQI2"/>
<keyword evidence="2" id="KW-0446">Lipid-binding</keyword>
<comment type="caution">
    <text evidence="3">The sequence shown here is derived from an EMBL/GenBank/DDBJ whole genome shotgun (WGS) entry which is preliminary data.</text>
</comment>
<gene>
    <name evidence="3" type="ORF">ANE_LOCUS26130</name>
</gene>
<dbReference type="OrthoDB" id="547796at2759"/>
<organism evidence="3 4">
    <name type="scientific">Arabis nemorensis</name>
    <dbReference type="NCBI Taxonomy" id="586526"/>
    <lineage>
        <taxon>Eukaryota</taxon>
        <taxon>Viridiplantae</taxon>
        <taxon>Streptophyta</taxon>
        <taxon>Embryophyta</taxon>
        <taxon>Tracheophyta</taxon>
        <taxon>Spermatophyta</taxon>
        <taxon>Magnoliopsida</taxon>
        <taxon>eudicotyledons</taxon>
        <taxon>Gunneridae</taxon>
        <taxon>Pentapetalae</taxon>
        <taxon>rosids</taxon>
        <taxon>malvids</taxon>
        <taxon>Brassicales</taxon>
        <taxon>Brassicaceae</taxon>
        <taxon>Arabideae</taxon>
        <taxon>Arabis</taxon>
    </lineage>
</organism>
<name>A0A565CQI2_9BRAS</name>
<evidence type="ECO:0000256" key="1">
    <source>
        <dbReference type="ARBA" id="ARBA00022665"/>
    </source>
</evidence>
<dbReference type="SUPFAM" id="SSF55856">
    <property type="entry name" value="Cytochrome b5-like heme/steroid binding domain"/>
    <property type="match status" value="1"/>
</dbReference>
<dbReference type="Gene3D" id="3.10.120.10">
    <property type="entry name" value="Cytochrome b5-like heme/steroid binding domain"/>
    <property type="match status" value="1"/>
</dbReference>
<dbReference type="PANTHER" id="PTHR10281">
    <property type="entry name" value="MEMBRANE-ASSOCIATED PROGESTERONE RECEPTOR COMPONENT-RELATED"/>
    <property type="match status" value="1"/>
</dbReference>
<accession>A0A565CQI2</accession>
<dbReference type="PANTHER" id="PTHR10281:SF74">
    <property type="entry name" value="MEMBRANE STEROID-BINDING PROTEIN 1"/>
    <property type="match status" value="1"/>
</dbReference>
<dbReference type="InterPro" id="IPR036400">
    <property type="entry name" value="Cyt_B5-like_heme/steroid_sf"/>
</dbReference>
<evidence type="ECO:0000256" key="2">
    <source>
        <dbReference type="ARBA" id="ARBA00023121"/>
    </source>
</evidence>
<proteinExistence type="predicted"/>
<evidence type="ECO:0000313" key="4">
    <source>
        <dbReference type="Proteomes" id="UP000489600"/>
    </source>
</evidence>
<keyword evidence="4" id="KW-1185">Reference proteome</keyword>
<dbReference type="Proteomes" id="UP000489600">
    <property type="component" value="Unassembled WGS sequence"/>
</dbReference>
<dbReference type="EMBL" id="CABITT030000008">
    <property type="protein sequence ID" value="VVB15686.1"/>
    <property type="molecule type" value="Genomic_DNA"/>
</dbReference>
<protein>
    <submittedName>
        <fullName evidence="3">Uncharacterized protein</fullName>
    </submittedName>
</protein>
<dbReference type="InterPro" id="IPR050577">
    <property type="entry name" value="MAPR/NEUFC/NENF-like"/>
</dbReference>
<dbReference type="GO" id="GO:0005496">
    <property type="term" value="F:steroid binding"/>
    <property type="evidence" value="ECO:0007669"/>
    <property type="project" value="UniProtKB-KW"/>
</dbReference>
<reference evidence="3" key="1">
    <citation type="submission" date="2019-07" db="EMBL/GenBank/DDBJ databases">
        <authorList>
            <person name="Dittberner H."/>
        </authorList>
    </citation>
    <scope>NUCLEOTIDE SEQUENCE [LARGE SCALE GENOMIC DNA]</scope>
</reference>
<sequence>MFYGPGGPYDLFAAKDASRALAMMSFEKKDLTWDVSALGPSELQSLQDREYKFMNKYAKVGTVKVTGSEDPCG</sequence>
<dbReference type="GO" id="GO:0016020">
    <property type="term" value="C:membrane"/>
    <property type="evidence" value="ECO:0007669"/>
    <property type="project" value="TreeGrafter"/>
</dbReference>
<keyword evidence="1" id="KW-0754">Steroid-binding</keyword>
<dbReference type="GO" id="GO:0005783">
    <property type="term" value="C:endoplasmic reticulum"/>
    <property type="evidence" value="ECO:0007669"/>
    <property type="project" value="TreeGrafter"/>
</dbReference>
<evidence type="ECO:0000313" key="3">
    <source>
        <dbReference type="EMBL" id="VVB15686.1"/>
    </source>
</evidence>